<organism evidence="1 2">
    <name type="scientific">Colwellia marinimaniae</name>
    <dbReference type="NCBI Taxonomy" id="1513592"/>
    <lineage>
        <taxon>Bacteria</taxon>
        <taxon>Pseudomonadati</taxon>
        <taxon>Pseudomonadota</taxon>
        <taxon>Gammaproteobacteria</taxon>
        <taxon>Alteromonadales</taxon>
        <taxon>Colwelliaceae</taxon>
        <taxon>Colwellia</taxon>
    </lineage>
</organism>
<protein>
    <recommendedName>
        <fullName evidence="3">Thioredoxin-like fold domain-containing protein</fullName>
    </recommendedName>
</protein>
<sequence length="74" mass="8444">MHVQLLVTQTDFCLPNLMRELEDVGISYSVEYIEDNPELVASHQIRHSPNILINGSLIFRSQPSIGELRTFFLG</sequence>
<evidence type="ECO:0000313" key="1">
    <source>
        <dbReference type="EMBL" id="GAW97160.1"/>
    </source>
</evidence>
<proteinExistence type="predicted"/>
<comment type="caution">
    <text evidence="1">The sequence shown here is derived from an EMBL/GenBank/DDBJ whole genome shotgun (WGS) entry which is preliminary data.</text>
</comment>
<dbReference type="EMBL" id="BDQM01000026">
    <property type="protein sequence ID" value="GAW97160.1"/>
    <property type="molecule type" value="Genomic_DNA"/>
</dbReference>
<reference evidence="1 2" key="1">
    <citation type="submission" date="2017-06" db="EMBL/GenBank/DDBJ databases">
        <title>Whole Genome Sequences of Colwellia marinimaniae MTCD1.</title>
        <authorList>
            <person name="Kusumoto H."/>
            <person name="Inoue M."/>
            <person name="Tanikawa K."/>
            <person name="Maeji H."/>
            <person name="Cameron J.H."/>
            <person name="Bartlett D.H."/>
        </authorList>
    </citation>
    <scope>NUCLEOTIDE SEQUENCE [LARGE SCALE GENOMIC DNA]</scope>
    <source>
        <strain evidence="1 2">MTCD1</strain>
    </source>
</reference>
<dbReference type="Proteomes" id="UP000197068">
    <property type="component" value="Unassembled WGS sequence"/>
</dbReference>
<evidence type="ECO:0000313" key="2">
    <source>
        <dbReference type="Proteomes" id="UP000197068"/>
    </source>
</evidence>
<name>A0ABQ0MXS6_9GAMM</name>
<evidence type="ECO:0008006" key="3">
    <source>
        <dbReference type="Google" id="ProtNLM"/>
    </source>
</evidence>
<keyword evidence="2" id="KW-1185">Reference proteome</keyword>
<gene>
    <name evidence="1" type="ORF">MTCD1_02786</name>
</gene>
<dbReference type="RefSeq" id="WP_057179742.1">
    <property type="nucleotide sequence ID" value="NZ_BDQM01000026.1"/>
</dbReference>
<accession>A0ABQ0MXS6</accession>